<keyword evidence="1" id="KW-0812">Transmembrane</keyword>
<dbReference type="Pfam" id="PF09851">
    <property type="entry name" value="SHOCT"/>
    <property type="match status" value="1"/>
</dbReference>
<evidence type="ECO:0000313" key="3">
    <source>
        <dbReference type="EMBL" id="MDO7867056.1"/>
    </source>
</evidence>
<evidence type="ECO:0000313" key="4">
    <source>
        <dbReference type="Proteomes" id="UP001233314"/>
    </source>
</evidence>
<sequence>MMFDDYGNHAWAWMGLAMVGSVVVLVVAGIWLVELVAGWPWRDRDHPIRDEVQHLEHSPRREARRLLDERLARGEIDPEEYRSRRRALDE</sequence>
<dbReference type="Proteomes" id="UP001233314">
    <property type="component" value="Unassembled WGS sequence"/>
</dbReference>
<feature type="domain" description="SHOCT" evidence="2">
    <location>
        <begin position="63"/>
        <end position="88"/>
    </location>
</feature>
<dbReference type="RefSeq" id="WP_305026462.1">
    <property type="nucleotide sequence ID" value="NZ_JAUQTA010000001.1"/>
</dbReference>
<evidence type="ECO:0000256" key="1">
    <source>
        <dbReference type="SAM" id="Phobius"/>
    </source>
</evidence>
<organism evidence="3 4">
    <name type="scientific">Nocardioides jiangxiensis</name>
    <dbReference type="NCBI Taxonomy" id="3064524"/>
    <lineage>
        <taxon>Bacteria</taxon>
        <taxon>Bacillati</taxon>
        <taxon>Actinomycetota</taxon>
        <taxon>Actinomycetes</taxon>
        <taxon>Propionibacteriales</taxon>
        <taxon>Nocardioidaceae</taxon>
        <taxon>Nocardioides</taxon>
    </lineage>
</organism>
<accession>A0ABT9AX15</accession>
<keyword evidence="1" id="KW-0472">Membrane</keyword>
<keyword evidence="1" id="KW-1133">Transmembrane helix</keyword>
<proteinExistence type="predicted"/>
<feature type="transmembrane region" description="Helical" evidence="1">
    <location>
        <begin position="12"/>
        <end position="39"/>
    </location>
</feature>
<comment type="caution">
    <text evidence="3">The sequence shown here is derived from an EMBL/GenBank/DDBJ whole genome shotgun (WGS) entry which is preliminary data.</text>
</comment>
<evidence type="ECO:0000259" key="2">
    <source>
        <dbReference type="Pfam" id="PF09851"/>
    </source>
</evidence>
<reference evidence="3 4" key="1">
    <citation type="submission" date="2023-07" db="EMBL/GenBank/DDBJ databases">
        <title>Nocardioides sp. nov WY-20 isolated from soil.</title>
        <authorList>
            <person name="Liu B."/>
            <person name="Wan Y."/>
        </authorList>
    </citation>
    <scope>NUCLEOTIDE SEQUENCE [LARGE SCALE GENOMIC DNA]</scope>
    <source>
        <strain evidence="3 4">WY-20</strain>
    </source>
</reference>
<dbReference type="EMBL" id="JAUQTA010000001">
    <property type="protein sequence ID" value="MDO7867056.1"/>
    <property type="molecule type" value="Genomic_DNA"/>
</dbReference>
<keyword evidence="4" id="KW-1185">Reference proteome</keyword>
<gene>
    <name evidence="3" type="ORF">Q5722_01615</name>
</gene>
<name>A0ABT9AX15_9ACTN</name>
<dbReference type="InterPro" id="IPR018649">
    <property type="entry name" value="SHOCT"/>
</dbReference>
<protein>
    <submittedName>
        <fullName evidence="3">SHOCT domain-containing protein</fullName>
    </submittedName>
</protein>